<accession>A0A5C3PVA5</accession>
<name>A0A5C3PVA5_9APHY</name>
<dbReference type="AlphaFoldDB" id="A0A5C3PVA5"/>
<dbReference type="InParanoid" id="A0A5C3PVA5"/>
<dbReference type="EMBL" id="ML210995">
    <property type="protein sequence ID" value="TFK92629.1"/>
    <property type="molecule type" value="Genomic_DNA"/>
</dbReference>
<sequence>MYSYLTRSVDRPGAGFNGACLHQAPRSHSLYDSGSAARRHGERGCRHSALPRIHEIPELRERADWTLHTPEADGRVSTHARPTFELDIDSVGSAKEQREVLLLNVLPVMDGQQETWREMPAAILARVCRACDVRCTLTSSLRYGRTRDFSDVSKP</sequence>
<evidence type="ECO:0000313" key="1">
    <source>
        <dbReference type="EMBL" id="TFK92629.1"/>
    </source>
</evidence>
<gene>
    <name evidence="1" type="ORF">K466DRAFT_212427</name>
</gene>
<keyword evidence="2" id="KW-1185">Reference proteome</keyword>
<protein>
    <submittedName>
        <fullName evidence="1">Uncharacterized protein</fullName>
    </submittedName>
</protein>
<organism evidence="1 2">
    <name type="scientific">Polyporus arcularius HHB13444</name>
    <dbReference type="NCBI Taxonomy" id="1314778"/>
    <lineage>
        <taxon>Eukaryota</taxon>
        <taxon>Fungi</taxon>
        <taxon>Dikarya</taxon>
        <taxon>Basidiomycota</taxon>
        <taxon>Agaricomycotina</taxon>
        <taxon>Agaricomycetes</taxon>
        <taxon>Polyporales</taxon>
        <taxon>Polyporaceae</taxon>
        <taxon>Polyporus</taxon>
    </lineage>
</organism>
<reference evidence="1 2" key="1">
    <citation type="journal article" date="2019" name="Nat. Ecol. Evol.">
        <title>Megaphylogeny resolves global patterns of mushroom evolution.</title>
        <authorList>
            <person name="Varga T."/>
            <person name="Krizsan K."/>
            <person name="Foldi C."/>
            <person name="Dima B."/>
            <person name="Sanchez-Garcia M."/>
            <person name="Sanchez-Ramirez S."/>
            <person name="Szollosi G.J."/>
            <person name="Szarkandi J.G."/>
            <person name="Papp V."/>
            <person name="Albert L."/>
            <person name="Andreopoulos W."/>
            <person name="Angelini C."/>
            <person name="Antonin V."/>
            <person name="Barry K.W."/>
            <person name="Bougher N.L."/>
            <person name="Buchanan P."/>
            <person name="Buyck B."/>
            <person name="Bense V."/>
            <person name="Catcheside P."/>
            <person name="Chovatia M."/>
            <person name="Cooper J."/>
            <person name="Damon W."/>
            <person name="Desjardin D."/>
            <person name="Finy P."/>
            <person name="Geml J."/>
            <person name="Haridas S."/>
            <person name="Hughes K."/>
            <person name="Justo A."/>
            <person name="Karasinski D."/>
            <person name="Kautmanova I."/>
            <person name="Kiss B."/>
            <person name="Kocsube S."/>
            <person name="Kotiranta H."/>
            <person name="LaButti K.M."/>
            <person name="Lechner B.E."/>
            <person name="Liimatainen K."/>
            <person name="Lipzen A."/>
            <person name="Lukacs Z."/>
            <person name="Mihaltcheva S."/>
            <person name="Morgado L.N."/>
            <person name="Niskanen T."/>
            <person name="Noordeloos M.E."/>
            <person name="Ohm R.A."/>
            <person name="Ortiz-Santana B."/>
            <person name="Ovrebo C."/>
            <person name="Racz N."/>
            <person name="Riley R."/>
            <person name="Savchenko A."/>
            <person name="Shiryaev A."/>
            <person name="Soop K."/>
            <person name="Spirin V."/>
            <person name="Szebenyi C."/>
            <person name="Tomsovsky M."/>
            <person name="Tulloss R.E."/>
            <person name="Uehling J."/>
            <person name="Grigoriev I.V."/>
            <person name="Vagvolgyi C."/>
            <person name="Papp T."/>
            <person name="Martin F.M."/>
            <person name="Miettinen O."/>
            <person name="Hibbett D.S."/>
            <person name="Nagy L.G."/>
        </authorList>
    </citation>
    <scope>NUCLEOTIDE SEQUENCE [LARGE SCALE GENOMIC DNA]</scope>
    <source>
        <strain evidence="1 2">HHB13444</strain>
    </source>
</reference>
<proteinExistence type="predicted"/>
<evidence type="ECO:0000313" key="2">
    <source>
        <dbReference type="Proteomes" id="UP000308197"/>
    </source>
</evidence>
<dbReference type="Proteomes" id="UP000308197">
    <property type="component" value="Unassembled WGS sequence"/>
</dbReference>